<dbReference type="AlphaFoldDB" id="A0ABD2JE89"/>
<comment type="caution">
    <text evidence="1">The sequence shown here is derived from an EMBL/GenBank/DDBJ whole genome shotgun (WGS) entry which is preliminary data.</text>
</comment>
<dbReference type="EMBL" id="JBICCN010000151">
    <property type="protein sequence ID" value="KAL3088941.1"/>
    <property type="molecule type" value="Genomic_DNA"/>
</dbReference>
<accession>A0ABD2JE89</accession>
<dbReference type="Gene3D" id="2.60.120.920">
    <property type="match status" value="1"/>
</dbReference>
<organism evidence="1 2">
    <name type="scientific">Heterodera schachtii</name>
    <name type="common">Sugarbeet cyst nematode worm</name>
    <name type="synonym">Tylenchus schachtii</name>
    <dbReference type="NCBI Taxonomy" id="97005"/>
    <lineage>
        <taxon>Eukaryota</taxon>
        <taxon>Metazoa</taxon>
        <taxon>Ecdysozoa</taxon>
        <taxon>Nematoda</taxon>
        <taxon>Chromadorea</taxon>
        <taxon>Rhabditida</taxon>
        <taxon>Tylenchina</taxon>
        <taxon>Tylenchomorpha</taxon>
        <taxon>Tylenchoidea</taxon>
        <taxon>Heteroderidae</taxon>
        <taxon>Heteroderinae</taxon>
        <taxon>Heterodera</taxon>
    </lineage>
</organism>
<name>A0ABD2JE89_HETSC</name>
<sequence length="168" mass="18682">MRVNQNALANKMSKIEAKLEKQIENGMRDKQKAPSLMDNMAIAARNGTGERFLGIRSCRAGPIKMPSAGPISIIYAEYRILAENGPLLIGLSTKEMSLDFMVGYGPVSYGYANYRRIEGQNANGNDIIISDNVPSFHIGDVVGCGLKLATRQVFHEEWTTLEYHQFVR</sequence>
<keyword evidence="2" id="KW-1185">Reference proteome</keyword>
<evidence type="ECO:0000313" key="2">
    <source>
        <dbReference type="Proteomes" id="UP001620645"/>
    </source>
</evidence>
<dbReference type="InterPro" id="IPR013320">
    <property type="entry name" value="ConA-like_dom_sf"/>
</dbReference>
<gene>
    <name evidence="1" type="ORF">niasHS_009615</name>
</gene>
<dbReference type="InterPro" id="IPR043136">
    <property type="entry name" value="B30.2/SPRY_sf"/>
</dbReference>
<protein>
    <submittedName>
        <fullName evidence="1">Uncharacterized protein</fullName>
    </submittedName>
</protein>
<proteinExistence type="predicted"/>
<reference evidence="1 2" key="1">
    <citation type="submission" date="2024-10" db="EMBL/GenBank/DDBJ databases">
        <authorList>
            <person name="Kim D."/>
        </authorList>
    </citation>
    <scope>NUCLEOTIDE SEQUENCE [LARGE SCALE GENOMIC DNA]</scope>
    <source>
        <strain evidence="1">Taebaek</strain>
    </source>
</reference>
<evidence type="ECO:0000313" key="1">
    <source>
        <dbReference type="EMBL" id="KAL3088941.1"/>
    </source>
</evidence>
<dbReference type="SUPFAM" id="SSF49899">
    <property type="entry name" value="Concanavalin A-like lectins/glucanases"/>
    <property type="match status" value="1"/>
</dbReference>
<dbReference type="Proteomes" id="UP001620645">
    <property type="component" value="Unassembled WGS sequence"/>
</dbReference>